<sequence>MAVVDITELPALLPRYGALIGLDLGEKTIGVAVSDITRMVATPLRTLKKAKFTDDANTLFALMKDREVCAIVIGLPVNMDGTEGTRCQSNRAFARNLLRLRPELHITFWDERMSTMAVNRFLIDELDASRAKRADLVDAMAAGWILQGALERLRGLSPGE</sequence>
<dbReference type="InterPro" id="IPR006641">
    <property type="entry name" value="YqgF/RNaseH-like_dom"/>
</dbReference>
<dbReference type="InterPro" id="IPR037027">
    <property type="entry name" value="YqgF/RNaseH-like_dom_sf"/>
</dbReference>
<comment type="similarity">
    <text evidence="5">Belongs to the YqgF HJR family.</text>
</comment>
<dbReference type="Gene3D" id="3.30.420.140">
    <property type="entry name" value="YqgF/RNase H-like domain"/>
    <property type="match status" value="1"/>
</dbReference>
<dbReference type="CDD" id="cd16964">
    <property type="entry name" value="YqgF"/>
    <property type="match status" value="1"/>
</dbReference>
<comment type="function">
    <text evidence="5">Could be a nuclease involved in processing of the 5'-end of pre-16S rRNA.</text>
</comment>
<reference evidence="8" key="1">
    <citation type="journal article" date="2019" name="Int. J. Syst. Evol. Microbiol.">
        <title>The Global Catalogue of Microorganisms (GCM) 10K type strain sequencing project: providing services to taxonomists for standard genome sequencing and annotation.</title>
        <authorList>
            <consortium name="The Broad Institute Genomics Platform"/>
            <consortium name="The Broad Institute Genome Sequencing Center for Infectious Disease"/>
            <person name="Wu L."/>
            <person name="Ma J."/>
        </authorList>
    </citation>
    <scope>NUCLEOTIDE SEQUENCE [LARGE SCALE GENOMIC DNA]</scope>
    <source>
        <strain evidence="8">CCUG 55074</strain>
    </source>
</reference>
<dbReference type="InterPro" id="IPR005227">
    <property type="entry name" value="YqgF"/>
</dbReference>
<dbReference type="PANTHER" id="PTHR33317">
    <property type="entry name" value="POLYNUCLEOTIDYL TRANSFERASE, RIBONUCLEASE H-LIKE SUPERFAMILY PROTEIN"/>
    <property type="match status" value="1"/>
</dbReference>
<evidence type="ECO:0000256" key="4">
    <source>
        <dbReference type="ARBA" id="ARBA00022801"/>
    </source>
</evidence>
<dbReference type="SUPFAM" id="SSF53098">
    <property type="entry name" value="Ribonuclease H-like"/>
    <property type="match status" value="1"/>
</dbReference>
<dbReference type="EC" id="3.1.-.-" evidence="5"/>
<comment type="subcellular location">
    <subcellularLocation>
        <location evidence="5">Cytoplasm</location>
    </subcellularLocation>
</comment>
<keyword evidence="3 5" id="KW-0540">Nuclease</keyword>
<keyword evidence="8" id="KW-1185">Reference proteome</keyword>
<dbReference type="EMBL" id="JBHTLQ010000028">
    <property type="protein sequence ID" value="MFD1191489.1"/>
    <property type="molecule type" value="Genomic_DNA"/>
</dbReference>
<dbReference type="Proteomes" id="UP001597216">
    <property type="component" value="Unassembled WGS sequence"/>
</dbReference>
<proteinExistence type="inferred from homology"/>
<dbReference type="SMART" id="SM00732">
    <property type="entry name" value="YqgFc"/>
    <property type="match status" value="1"/>
</dbReference>
<dbReference type="PANTHER" id="PTHR33317:SF4">
    <property type="entry name" value="POLYNUCLEOTIDYL TRANSFERASE, RIBONUCLEASE H-LIKE SUPERFAMILY PROTEIN"/>
    <property type="match status" value="1"/>
</dbReference>
<dbReference type="InterPro" id="IPR012337">
    <property type="entry name" value="RNaseH-like_sf"/>
</dbReference>
<feature type="domain" description="YqgF/RNase H-like" evidence="6">
    <location>
        <begin position="17"/>
        <end position="118"/>
    </location>
</feature>
<evidence type="ECO:0000256" key="5">
    <source>
        <dbReference type="HAMAP-Rule" id="MF_00651"/>
    </source>
</evidence>
<evidence type="ECO:0000313" key="8">
    <source>
        <dbReference type="Proteomes" id="UP001597216"/>
    </source>
</evidence>
<accession>A0ABW3T2S4</accession>
<dbReference type="Pfam" id="PF03652">
    <property type="entry name" value="RuvX"/>
    <property type="match status" value="1"/>
</dbReference>
<dbReference type="HAMAP" id="MF_00651">
    <property type="entry name" value="Nuclease_YqgF"/>
    <property type="match status" value="1"/>
</dbReference>
<protein>
    <recommendedName>
        <fullName evidence="5">Putative pre-16S rRNA nuclease</fullName>
        <ecNumber evidence="5">3.1.-.-</ecNumber>
    </recommendedName>
</protein>
<evidence type="ECO:0000256" key="1">
    <source>
        <dbReference type="ARBA" id="ARBA00022490"/>
    </source>
</evidence>
<dbReference type="RefSeq" id="WP_374347344.1">
    <property type="nucleotide sequence ID" value="NZ_JBHTLQ010000028.1"/>
</dbReference>
<keyword evidence="4 5" id="KW-0378">Hydrolase</keyword>
<evidence type="ECO:0000259" key="6">
    <source>
        <dbReference type="SMART" id="SM00732"/>
    </source>
</evidence>
<evidence type="ECO:0000256" key="3">
    <source>
        <dbReference type="ARBA" id="ARBA00022722"/>
    </source>
</evidence>
<dbReference type="NCBIfam" id="TIGR00250">
    <property type="entry name" value="RNAse_H_YqgF"/>
    <property type="match status" value="1"/>
</dbReference>
<organism evidence="7 8">
    <name type="scientific">Phenylobacterium conjunctum</name>
    <dbReference type="NCBI Taxonomy" id="1298959"/>
    <lineage>
        <taxon>Bacteria</taxon>
        <taxon>Pseudomonadati</taxon>
        <taxon>Pseudomonadota</taxon>
        <taxon>Alphaproteobacteria</taxon>
        <taxon>Caulobacterales</taxon>
        <taxon>Caulobacteraceae</taxon>
        <taxon>Phenylobacterium</taxon>
    </lineage>
</organism>
<gene>
    <name evidence="7" type="primary">ruvX</name>
    <name evidence="7" type="ORF">ACFQ27_12940</name>
</gene>
<evidence type="ECO:0000313" key="7">
    <source>
        <dbReference type="EMBL" id="MFD1191489.1"/>
    </source>
</evidence>
<keyword evidence="1 5" id="KW-0963">Cytoplasm</keyword>
<name>A0ABW3T2S4_9CAUL</name>
<comment type="caution">
    <text evidence="7">The sequence shown here is derived from an EMBL/GenBank/DDBJ whole genome shotgun (WGS) entry which is preliminary data.</text>
</comment>
<keyword evidence="2 5" id="KW-0690">Ribosome biogenesis</keyword>
<evidence type="ECO:0000256" key="2">
    <source>
        <dbReference type="ARBA" id="ARBA00022517"/>
    </source>
</evidence>